<feature type="compositionally biased region" description="Basic and acidic residues" evidence="1">
    <location>
        <begin position="519"/>
        <end position="534"/>
    </location>
</feature>
<name>A0ABQ6LFL7_9RHOB</name>
<dbReference type="EMBL" id="BSYI01000008">
    <property type="protein sequence ID" value="GMG82127.1"/>
    <property type="molecule type" value="Genomic_DNA"/>
</dbReference>
<reference evidence="2 3" key="1">
    <citation type="submission" date="2023-04" db="EMBL/GenBank/DDBJ databases">
        <title>Marinoamorphus aggregata gen. nov., sp. Nov., isolate from tissue of brittle star Ophioplocus japonicus.</title>
        <authorList>
            <person name="Kawano K."/>
            <person name="Sawayama S."/>
            <person name="Nakagawa S."/>
        </authorList>
    </citation>
    <scope>NUCLEOTIDE SEQUENCE [LARGE SCALE GENOMIC DNA]</scope>
    <source>
        <strain evidence="2 3">NKW23</strain>
    </source>
</reference>
<accession>A0ABQ6LFL7</accession>
<evidence type="ECO:0000313" key="3">
    <source>
        <dbReference type="Proteomes" id="UP001239909"/>
    </source>
</evidence>
<proteinExistence type="predicted"/>
<protein>
    <submittedName>
        <fullName evidence="2">Uncharacterized protein</fullName>
    </submittedName>
</protein>
<feature type="region of interest" description="Disordered" evidence="1">
    <location>
        <begin position="497"/>
        <end position="558"/>
    </location>
</feature>
<evidence type="ECO:0000313" key="2">
    <source>
        <dbReference type="EMBL" id="GMG82127.1"/>
    </source>
</evidence>
<organism evidence="2 3">
    <name type="scientific">Paralimibaculum aggregatum</name>
    <dbReference type="NCBI Taxonomy" id="3036245"/>
    <lineage>
        <taxon>Bacteria</taxon>
        <taxon>Pseudomonadati</taxon>
        <taxon>Pseudomonadota</taxon>
        <taxon>Alphaproteobacteria</taxon>
        <taxon>Rhodobacterales</taxon>
        <taxon>Paracoccaceae</taxon>
        <taxon>Paralimibaculum</taxon>
    </lineage>
</organism>
<dbReference type="Proteomes" id="UP001239909">
    <property type="component" value="Unassembled WGS sequence"/>
</dbReference>
<dbReference type="RefSeq" id="WP_285670883.1">
    <property type="nucleotide sequence ID" value="NZ_BSYI01000008.1"/>
</dbReference>
<sequence>MSSPPQLTPEMEPAFRKWAAARGTPVGPKTPFSEVYELLSEWQRELRETERVRARARPAGPEPVRLVARNTALRGTRFTVPRERTIPVARDIRAGWAVADPGLASLARAAVSRARPLQPQLLSQHWASDAHRWTYIRHYLLALEGLGGRPRPITEAELLEDVVRQELHYRIELERRRLDRDARLRPGRQLGALRQWARRQPIDLIGDFEDGIAQYGDTSDPGEHIEAELTGIDQDDGTVILRYARGAALRIPTGYIDFKTARLHETYASGEIQELYYRRHRKSGRLVPFAQYRPEAGAYRGLPEIDTVGQEHRWMLGLPRLDGQLTPTILHWYSDEAFGQRLLVGTATVIPAAGGVNAVRSLVYKGTSGLVRAAPAISRIARVPLAAARHTAVTIRLHGISLGSAAYLGRSAYQSYVGNALQINETVVVGTEVLVELITGEELGVSPSDSLVVAAPAASAADEALEIAARIRSVGRRSAVATVEAVDSATEIVRGRRRAPLAGPVGKRGTEGARPAGRPARDRLTGNRVADFDVPRPPAKAPGRARGKGKASLPPDPRPPVEVAALEKAHARLAQALLDDTRPWTGKYSRAARERIAGLTIEELAEAGVHPDDLAGLARSLSGRVGGDLQGFVNRFHAAPGFEQVLLSWAQRHQWNARAQAWEALSKSRRASYQSGARFVMKYCVDKGLDPRAVRFEVPVGITMGRELPARRVDLVIEGAGASGEIRNLNVEIKSWQPATVARSAANPFGFRQQLIRDTRFHGLPNLRWVFDAAKLRRSRELGRDLTDAEIFERLSSTFFEVIEGDALLRTEWGGNAFEITANLHNVIEVF</sequence>
<comment type="caution">
    <text evidence="2">The sequence shown here is derived from an EMBL/GenBank/DDBJ whole genome shotgun (WGS) entry which is preliminary data.</text>
</comment>
<gene>
    <name evidence="2" type="ORF">LNKW23_13400</name>
</gene>
<evidence type="ECO:0000256" key="1">
    <source>
        <dbReference type="SAM" id="MobiDB-lite"/>
    </source>
</evidence>
<keyword evidence="3" id="KW-1185">Reference proteome</keyword>